<evidence type="ECO:0000259" key="2">
    <source>
        <dbReference type="PROSITE" id="PS50948"/>
    </source>
</evidence>
<name>A0A8S4PE89_OWEFU</name>
<feature type="transmembrane region" description="Helical" evidence="1">
    <location>
        <begin position="29"/>
        <end position="45"/>
    </location>
</feature>
<proteinExistence type="predicted"/>
<evidence type="ECO:0000313" key="3">
    <source>
        <dbReference type="EMBL" id="CAH1791921.1"/>
    </source>
</evidence>
<organism evidence="3 4">
    <name type="scientific">Owenia fusiformis</name>
    <name type="common">Polychaete worm</name>
    <dbReference type="NCBI Taxonomy" id="6347"/>
    <lineage>
        <taxon>Eukaryota</taxon>
        <taxon>Metazoa</taxon>
        <taxon>Spiralia</taxon>
        <taxon>Lophotrochozoa</taxon>
        <taxon>Annelida</taxon>
        <taxon>Polychaeta</taxon>
        <taxon>Sedentaria</taxon>
        <taxon>Canalipalpata</taxon>
        <taxon>Sabellida</taxon>
        <taxon>Oweniida</taxon>
        <taxon>Oweniidae</taxon>
        <taxon>Owenia</taxon>
    </lineage>
</organism>
<comment type="caution">
    <text evidence="3">The sequence shown here is derived from an EMBL/GenBank/DDBJ whole genome shotgun (WGS) entry which is preliminary data.</text>
</comment>
<dbReference type="PROSITE" id="PS50948">
    <property type="entry name" value="PAN"/>
    <property type="match status" value="1"/>
</dbReference>
<evidence type="ECO:0000313" key="4">
    <source>
        <dbReference type="Proteomes" id="UP000749559"/>
    </source>
</evidence>
<dbReference type="EMBL" id="CAIIXF020000008">
    <property type="protein sequence ID" value="CAH1791921.1"/>
    <property type="molecule type" value="Genomic_DNA"/>
</dbReference>
<dbReference type="Proteomes" id="UP000749559">
    <property type="component" value="Unassembled WGS sequence"/>
</dbReference>
<sequence>MIIKQQFCKIIMNNQSLDKRTTNMLIRQYILFVSLHLTFLFGTIYCTSSLCSYNSPWLIYTNQKLNQAPLEIITGQTALGCSNACFLDDKCTSFNHEPSTGGCELLRGARFKILGDEKQTTTGWNYYLINCQFIVTHVCGRDLCQRKVQEETEILKPSACGRGKPSLKIIRLLQPNIVMMSSHLLQSVLVMWTRMNHQKQRWPLAEYSIDIPHTQDSVAD</sequence>
<keyword evidence="1" id="KW-0812">Transmembrane</keyword>
<keyword evidence="1" id="KW-0472">Membrane</keyword>
<reference evidence="3" key="1">
    <citation type="submission" date="2022-03" db="EMBL/GenBank/DDBJ databases">
        <authorList>
            <person name="Martin C."/>
        </authorList>
    </citation>
    <scope>NUCLEOTIDE SEQUENCE</scope>
</reference>
<dbReference type="AlphaFoldDB" id="A0A8S4PE89"/>
<feature type="domain" description="Apple" evidence="2">
    <location>
        <begin position="51"/>
        <end position="131"/>
    </location>
</feature>
<gene>
    <name evidence="3" type="ORF">OFUS_LOCUS16958</name>
</gene>
<accession>A0A8S4PE89</accession>
<keyword evidence="1" id="KW-1133">Transmembrane helix</keyword>
<protein>
    <recommendedName>
        <fullName evidence="2">Apple domain-containing protein</fullName>
    </recommendedName>
</protein>
<evidence type="ECO:0000256" key="1">
    <source>
        <dbReference type="SAM" id="Phobius"/>
    </source>
</evidence>
<dbReference type="InterPro" id="IPR003609">
    <property type="entry name" value="Pan_app"/>
</dbReference>
<dbReference type="Pfam" id="PF00024">
    <property type="entry name" value="PAN_1"/>
    <property type="match status" value="1"/>
</dbReference>
<keyword evidence="4" id="KW-1185">Reference proteome</keyword>